<protein>
    <submittedName>
        <fullName evidence="5">NBS type disease resistance protein, putative</fullName>
    </submittedName>
</protein>
<name>A0A072TXX1_MEDTR</name>
<dbReference type="Proteomes" id="UP000002051">
    <property type="component" value="Unassembled WGS sequence"/>
</dbReference>
<keyword evidence="7" id="KW-1185">Reference proteome</keyword>
<dbReference type="GO" id="GO:0000166">
    <property type="term" value="F:nucleotide binding"/>
    <property type="evidence" value="ECO:0007669"/>
    <property type="project" value="UniProtKB-KW"/>
</dbReference>
<evidence type="ECO:0000256" key="2">
    <source>
        <dbReference type="ARBA" id="ARBA00022741"/>
    </source>
</evidence>
<gene>
    <name evidence="5" type="ordered locus">MTR_7g015720</name>
</gene>
<evidence type="ECO:0000256" key="3">
    <source>
        <dbReference type="ARBA" id="ARBA00022821"/>
    </source>
</evidence>
<evidence type="ECO:0000259" key="4">
    <source>
        <dbReference type="Pfam" id="PF18052"/>
    </source>
</evidence>
<evidence type="ECO:0000256" key="1">
    <source>
        <dbReference type="ARBA" id="ARBA00022737"/>
    </source>
</evidence>
<dbReference type="GO" id="GO:0006952">
    <property type="term" value="P:defense response"/>
    <property type="evidence" value="ECO:0007669"/>
    <property type="project" value="UniProtKB-KW"/>
</dbReference>
<dbReference type="Pfam" id="PF18052">
    <property type="entry name" value="Rx_N"/>
    <property type="match status" value="1"/>
</dbReference>
<dbReference type="AlphaFoldDB" id="A0A072TXX1"/>
<reference evidence="5 7" key="1">
    <citation type="journal article" date="2011" name="Nature">
        <title>The Medicago genome provides insight into the evolution of rhizobial symbioses.</title>
        <authorList>
            <person name="Young N.D."/>
            <person name="Debelle F."/>
            <person name="Oldroyd G.E."/>
            <person name="Geurts R."/>
            <person name="Cannon S.B."/>
            <person name="Udvardi M.K."/>
            <person name="Benedito V.A."/>
            <person name="Mayer K.F."/>
            <person name="Gouzy J."/>
            <person name="Schoof H."/>
            <person name="Van de Peer Y."/>
            <person name="Proost S."/>
            <person name="Cook D.R."/>
            <person name="Meyers B.C."/>
            <person name="Spannagl M."/>
            <person name="Cheung F."/>
            <person name="De Mita S."/>
            <person name="Krishnakumar V."/>
            <person name="Gundlach H."/>
            <person name="Zhou S."/>
            <person name="Mudge J."/>
            <person name="Bharti A.K."/>
            <person name="Murray J.D."/>
            <person name="Naoumkina M.A."/>
            <person name="Rosen B."/>
            <person name="Silverstein K.A."/>
            <person name="Tang H."/>
            <person name="Rombauts S."/>
            <person name="Zhao P.X."/>
            <person name="Zhou P."/>
            <person name="Barbe V."/>
            <person name="Bardou P."/>
            <person name="Bechner M."/>
            <person name="Bellec A."/>
            <person name="Berger A."/>
            <person name="Berges H."/>
            <person name="Bidwell S."/>
            <person name="Bisseling T."/>
            <person name="Choisne N."/>
            <person name="Couloux A."/>
            <person name="Denny R."/>
            <person name="Deshpande S."/>
            <person name="Dai X."/>
            <person name="Doyle J.J."/>
            <person name="Dudez A.M."/>
            <person name="Farmer A.D."/>
            <person name="Fouteau S."/>
            <person name="Franken C."/>
            <person name="Gibelin C."/>
            <person name="Gish J."/>
            <person name="Goldstein S."/>
            <person name="Gonzalez A.J."/>
            <person name="Green P.J."/>
            <person name="Hallab A."/>
            <person name="Hartog M."/>
            <person name="Hua A."/>
            <person name="Humphray S.J."/>
            <person name="Jeong D.H."/>
            <person name="Jing Y."/>
            <person name="Jocker A."/>
            <person name="Kenton S.M."/>
            <person name="Kim D.J."/>
            <person name="Klee K."/>
            <person name="Lai H."/>
            <person name="Lang C."/>
            <person name="Lin S."/>
            <person name="Macmil S.L."/>
            <person name="Magdelenat G."/>
            <person name="Matthews L."/>
            <person name="McCorrison J."/>
            <person name="Monaghan E.L."/>
            <person name="Mun J.H."/>
            <person name="Najar F.Z."/>
            <person name="Nicholson C."/>
            <person name="Noirot C."/>
            <person name="O'Bleness M."/>
            <person name="Paule C.R."/>
            <person name="Poulain J."/>
            <person name="Prion F."/>
            <person name="Qin B."/>
            <person name="Qu C."/>
            <person name="Retzel E.F."/>
            <person name="Riddle C."/>
            <person name="Sallet E."/>
            <person name="Samain S."/>
            <person name="Samson N."/>
            <person name="Sanders I."/>
            <person name="Saurat O."/>
            <person name="Scarpelli C."/>
            <person name="Schiex T."/>
            <person name="Segurens B."/>
            <person name="Severin A.J."/>
            <person name="Sherrier D.J."/>
            <person name="Shi R."/>
            <person name="Sims S."/>
            <person name="Singer S.R."/>
            <person name="Sinharoy S."/>
            <person name="Sterck L."/>
            <person name="Viollet A."/>
            <person name="Wang B.B."/>
            <person name="Wang K."/>
            <person name="Wang M."/>
            <person name="Wang X."/>
            <person name="Warfsmann J."/>
            <person name="Weissenbach J."/>
            <person name="White D.D."/>
            <person name="White J.D."/>
            <person name="Wiley G.B."/>
            <person name="Wincker P."/>
            <person name="Xing Y."/>
            <person name="Yang L."/>
            <person name="Yao Z."/>
            <person name="Ying F."/>
            <person name="Zhai J."/>
            <person name="Zhou L."/>
            <person name="Zuber A."/>
            <person name="Denarie J."/>
            <person name="Dixon R.A."/>
            <person name="May G.D."/>
            <person name="Schwartz D.C."/>
            <person name="Rogers J."/>
            <person name="Quetier F."/>
            <person name="Town C.D."/>
            <person name="Roe B.A."/>
        </authorList>
    </citation>
    <scope>NUCLEOTIDE SEQUENCE [LARGE SCALE GENOMIC DNA]</scope>
    <source>
        <strain evidence="5">A17</strain>
        <strain evidence="6 7">cv. Jemalong A17</strain>
    </source>
</reference>
<dbReference type="InterPro" id="IPR041118">
    <property type="entry name" value="Rx_N"/>
</dbReference>
<evidence type="ECO:0000313" key="6">
    <source>
        <dbReference type="EnsemblPlants" id="KEH21728"/>
    </source>
</evidence>
<feature type="domain" description="Disease resistance N-terminal" evidence="4">
    <location>
        <begin position="20"/>
        <end position="70"/>
    </location>
</feature>
<dbReference type="EMBL" id="CM001223">
    <property type="protein sequence ID" value="KEH21728.1"/>
    <property type="molecule type" value="Genomic_DNA"/>
</dbReference>
<keyword evidence="1" id="KW-0677">Repeat</keyword>
<keyword evidence="3" id="KW-0611">Plant defense</keyword>
<dbReference type="EnsemblPlants" id="KEH21728">
    <property type="protein sequence ID" value="KEH21728"/>
    <property type="gene ID" value="MTR_7g015720"/>
</dbReference>
<dbReference type="CDD" id="cd14798">
    <property type="entry name" value="RX-CC_like"/>
    <property type="match status" value="1"/>
</dbReference>
<dbReference type="Gene3D" id="1.20.5.4130">
    <property type="match status" value="1"/>
</dbReference>
<organism evidence="5 7">
    <name type="scientific">Medicago truncatula</name>
    <name type="common">Barrel medic</name>
    <name type="synonym">Medicago tribuloides</name>
    <dbReference type="NCBI Taxonomy" id="3880"/>
    <lineage>
        <taxon>Eukaryota</taxon>
        <taxon>Viridiplantae</taxon>
        <taxon>Streptophyta</taxon>
        <taxon>Embryophyta</taxon>
        <taxon>Tracheophyta</taxon>
        <taxon>Spermatophyta</taxon>
        <taxon>Magnoliopsida</taxon>
        <taxon>eudicotyledons</taxon>
        <taxon>Gunneridae</taxon>
        <taxon>Pentapetalae</taxon>
        <taxon>rosids</taxon>
        <taxon>fabids</taxon>
        <taxon>Fabales</taxon>
        <taxon>Fabaceae</taxon>
        <taxon>Papilionoideae</taxon>
        <taxon>50 kb inversion clade</taxon>
        <taxon>NPAAA clade</taxon>
        <taxon>Hologalegina</taxon>
        <taxon>IRL clade</taxon>
        <taxon>Trifolieae</taxon>
        <taxon>Medicago</taxon>
    </lineage>
</organism>
<accession>A0A072TXX1</accession>
<evidence type="ECO:0000313" key="7">
    <source>
        <dbReference type="Proteomes" id="UP000002051"/>
    </source>
</evidence>
<reference evidence="6" key="3">
    <citation type="submission" date="2015-04" db="UniProtKB">
        <authorList>
            <consortium name="EnsemblPlants"/>
        </authorList>
    </citation>
    <scope>IDENTIFICATION</scope>
    <source>
        <strain evidence="6">cv. Jemalong A17</strain>
    </source>
</reference>
<dbReference type="InterPro" id="IPR038005">
    <property type="entry name" value="RX-like_CC"/>
</dbReference>
<dbReference type="HOGENOM" id="CLU_2007329_0_0_1"/>
<reference evidence="5 7" key="2">
    <citation type="journal article" date="2014" name="BMC Genomics">
        <title>An improved genome release (version Mt4.0) for the model legume Medicago truncatula.</title>
        <authorList>
            <person name="Tang H."/>
            <person name="Krishnakumar V."/>
            <person name="Bidwell S."/>
            <person name="Rosen B."/>
            <person name="Chan A."/>
            <person name="Zhou S."/>
            <person name="Gentzbittel L."/>
            <person name="Childs K.L."/>
            <person name="Yandell M."/>
            <person name="Gundlach H."/>
            <person name="Mayer K.F."/>
            <person name="Schwartz D.C."/>
            <person name="Town C.D."/>
        </authorList>
    </citation>
    <scope>GENOME REANNOTATION</scope>
    <source>
        <strain evidence="5">A17</strain>
        <strain evidence="6 7">cv. Jemalong A17</strain>
    </source>
</reference>
<evidence type="ECO:0000313" key="5">
    <source>
        <dbReference type="EMBL" id="KEH21728.1"/>
    </source>
</evidence>
<sequence length="124" mass="14617">MSGLIKAYLIRTFLQWQNFYMRMKCFLREADRKQDEGGETIKNLISEIRKLAYDVEDLIENYAIELELTSALNPVYKLWHIHKVGKRIIVINSQIANLTKRLQAYGLTATRGNEELHFSFFFGR</sequence>
<keyword evidence="2" id="KW-0547">Nucleotide-binding</keyword>
<proteinExistence type="predicted"/>